<dbReference type="SUPFAM" id="SSF52799">
    <property type="entry name" value="(Phosphotyrosine protein) phosphatases II"/>
    <property type="match status" value="1"/>
</dbReference>
<sequence length="186" mass="21613">MKSEHQIINNLRIKQRHEMSKYRFGPAAPDENIVFGACRPGYPSDSPTSKMIDEWIEFMRERHIERVCCLLDEKIEHYDKLLNRYEQEFGAESICHAPITDHETISKPTLLETVLPFLREARTNSERAVVHCSAGIGRTGHVLALWLTHERGYNVKNAIEEVERKTCGKRNPCEVTDIEQLEWLSH</sequence>
<dbReference type="AlphaFoldDB" id="A5YS43"/>
<evidence type="ECO:0000313" key="2">
    <source>
        <dbReference type="EMBL" id="ABQ75800.1"/>
    </source>
</evidence>
<protein>
    <recommendedName>
        <fullName evidence="1">Tyrosine specific protein phosphatases domain-containing protein</fullName>
    </recommendedName>
</protein>
<dbReference type="Gene3D" id="3.90.190.10">
    <property type="entry name" value="Protein tyrosine phosphatase superfamily"/>
    <property type="match status" value="1"/>
</dbReference>
<accession>A5YS43</accession>
<dbReference type="EMBL" id="EF583983">
    <property type="protein sequence ID" value="ABQ75800.1"/>
    <property type="molecule type" value="Genomic_DNA"/>
</dbReference>
<evidence type="ECO:0000259" key="1">
    <source>
        <dbReference type="PROSITE" id="PS50056"/>
    </source>
</evidence>
<reference evidence="2" key="1">
    <citation type="journal article" date="2007" name="ISME J.">
        <title>Genomic plasticity in prokaryotes: the case of the square haloarchaeon.</title>
        <authorList>
            <person name="Cuadros-Orellana S."/>
            <person name="Martin-Cuadrado A.B."/>
            <person name="Legault B."/>
            <person name="D'Auria G."/>
            <person name="Zhaxybayeva O."/>
            <person name="Papke R.T."/>
            <person name="Rodriguez-Valera F."/>
        </authorList>
    </citation>
    <scope>NUCLEOTIDE SEQUENCE</scope>
</reference>
<dbReference type="InterPro" id="IPR016130">
    <property type="entry name" value="Tyr_Pase_AS"/>
</dbReference>
<name>A5YS43_9EURY</name>
<dbReference type="PROSITE" id="PS00383">
    <property type="entry name" value="TYR_PHOSPHATASE_1"/>
    <property type="match status" value="1"/>
</dbReference>
<dbReference type="PROSITE" id="PS50056">
    <property type="entry name" value="TYR_PHOSPHATASE_2"/>
    <property type="match status" value="1"/>
</dbReference>
<feature type="domain" description="Tyrosine specific protein phosphatases" evidence="1">
    <location>
        <begin position="108"/>
        <end position="165"/>
    </location>
</feature>
<dbReference type="InterPro" id="IPR000387">
    <property type="entry name" value="Tyr_Pase_dom"/>
</dbReference>
<dbReference type="InterPro" id="IPR029021">
    <property type="entry name" value="Prot-tyrosine_phosphatase-like"/>
</dbReference>
<dbReference type="Pfam" id="PF22785">
    <property type="entry name" value="Tc-R-P"/>
    <property type="match status" value="1"/>
</dbReference>
<proteinExistence type="predicted"/>
<organism evidence="2">
    <name type="scientific">uncultured haloarchaeon</name>
    <dbReference type="NCBI Taxonomy" id="160804"/>
    <lineage>
        <taxon>Archaea</taxon>
        <taxon>Methanobacteriati</taxon>
        <taxon>Methanobacteriota</taxon>
        <taxon>Stenosarchaea group</taxon>
        <taxon>Halobacteria</taxon>
        <taxon>Halobacteriales</taxon>
        <taxon>Halobacteriaceae</taxon>
        <taxon>environmental samples</taxon>
    </lineage>
</organism>